<dbReference type="Pfam" id="PF18563">
    <property type="entry name" value="TubC_N"/>
    <property type="match status" value="1"/>
</dbReference>
<keyword evidence="3" id="KW-1185">Reference proteome</keyword>
<reference evidence="2 3" key="1">
    <citation type="submission" date="2022-07" db="EMBL/GenBank/DDBJ databases">
        <title>Methylomonas rivi sp. nov., Methylomonas rosea sp. nov., Methylomonas aureus sp. nov. and Methylomonas subterranea sp. nov., four novel methanotrophs isolated from a freshwater creek and the deep terrestrial subsurface.</title>
        <authorList>
            <person name="Abin C."/>
            <person name="Sankaranarayanan K."/>
            <person name="Garner C."/>
            <person name="Sindelar R."/>
            <person name="Kotary K."/>
            <person name="Garner R."/>
            <person name="Barclay S."/>
            <person name="Lawson P."/>
            <person name="Krumholz L."/>
        </authorList>
    </citation>
    <scope>NUCLEOTIDE SEQUENCE [LARGE SCALE GENOMIC DNA]</scope>
    <source>
        <strain evidence="2 3">WSC-6</strain>
    </source>
</reference>
<dbReference type="Proteomes" id="UP001524586">
    <property type="component" value="Unassembled WGS sequence"/>
</dbReference>
<feature type="non-terminal residue" evidence="2">
    <location>
        <position position="63"/>
    </location>
</feature>
<name>A0ABT1U9W5_9GAMM</name>
<feature type="domain" description="TubC N-terminal docking" evidence="1">
    <location>
        <begin position="4"/>
        <end position="51"/>
    </location>
</feature>
<evidence type="ECO:0000313" key="3">
    <source>
        <dbReference type="Proteomes" id="UP001524586"/>
    </source>
</evidence>
<dbReference type="Gene3D" id="1.10.10.1830">
    <property type="entry name" value="Non-ribosomal peptide synthase, adenylation domain"/>
    <property type="match status" value="1"/>
</dbReference>
<proteinExistence type="predicted"/>
<sequence length="63" mass="6994">MLYQLLATLRELNVRLFVEEGNLKCKAPLGTLTDEISQQIKAQKADLISLLGAQKKADEPIIV</sequence>
<dbReference type="RefSeq" id="WP_256617070.1">
    <property type="nucleotide sequence ID" value="NZ_JANIBK010000195.1"/>
</dbReference>
<evidence type="ECO:0000259" key="1">
    <source>
        <dbReference type="Pfam" id="PF18563"/>
    </source>
</evidence>
<accession>A0ABT1U9W5</accession>
<protein>
    <recommendedName>
        <fullName evidence="1">TubC N-terminal docking domain-containing protein</fullName>
    </recommendedName>
</protein>
<comment type="caution">
    <text evidence="2">The sequence shown here is derived from an EMBL/GenBank/DDBJ whole genome shotgun (WGS) entry which is preliminary data.</text>
</comment>
<evidence type="ECO:0000313" key="2">
    <source>
        <dbReference type="EMBL" id="MCQ8130652.1"/>
    </source>
</evidence>
<dbReference type="InterPro" id="IPR041464">
    <property type="entry name" value="TubC_N"/>
</dbReference>
<dbReference type="EMBL" id="JANIBK010000195">
    <property type="protein sequence ID" value="MCQ8130652.1"/>
    <property type="molecule type" value="Genomic_DNA"/>
</dbReference>
<organism evidence="2 3">
    <name type="scientific">Methylomonas rivi</name>
    <dbReference type="NCBI Taxonomy" id="2952226"/>
    <lineage>
        <taxon>Bacteria</taxon>
        <taxon>Pseudomonadati</taxon>
        <taxon>Pseudomonadota</taxon>
        <taxon>Gammaproteobacteria</taxon>
        <taxon>Methylococcales</taxon>
        <taxon>Methylococcaceae</taxon>
        <taxon>Methylomonas</taxon>
    </lineage>
</organism>
<dbReference type="InterPro" id="IPR044894">
    <property type="entry name" value="TubC_N_sf"/>
</dbReference>
<gene>
    <name evidence="2" type="ORF">NP596_19505</name>
</gene>